<dbReference type="Proteomes" id="UP000254938">
    <property type="component" value="Unassembled WGS sequence"/>
</dbReference>
<accession>A0A377TP90</accession>
<reference evidence="2 3" key="1">
    <citation type="submission" date="2018-06" db="EMBL/GenBank/DDBJ databases">
        <authorList>
            <consortium name="Pathogen Informatics"/>
            <person name="Doyle S."/>
        </authorList>
    </citation>
    <scope>NUCLEOTIDE SEQUENCE [LARGE SCALE GENOMIC DNA]</scope>
    <source>
        <strain evidence="2 3">NCTC9140</strain>
    </source>
</reference>
<dbReference type="GO" id="GO:0006508">
    <property type="term" value="P:proteolysis"/>
    <property type="evidence" value="ECO:0007669"/>
    <property type="project" value="InterPro"/>
</dbReference>
<sequence length="166" mass="18245">MPEWLTIEEHPHLLKGLASTPFDSEGVRTERRDIVKDGVLTQWLLTNYSARKLGMKSTGHAGGIHNWRINGRGLSFAKMLKEMGTGLVVTELMGQGVSGVTGDYSRGASGFWVENGEIQYPVSEITIAGNLKEMWRNIVTIGDDIETRSNIQCGSVLLPEMKIAGQ</sequence>
<proteinExistence type="predicted"/>
<feature type="domain" description="Metalloprotease TldD/E C-terminal" evidence="1">
    <location>
        <begin position="2"/>
        <end position="165"/>
    </location>
</feature>
<dbReference type="InterPro" id="IPR047657">
    <property type="entry name" value="PmbA"/>
</dbReference>
<dbReference type="GO" id="GO:0005829">
    <property type="term" value="C:cytosol"/>
    <property type="evidence" value="ECO:0007669"/>
    <property type="project" value="TreeGrafter"/>
</dbReference>
<dbReference type="AlphaFoldDB" id="A0A377TP90"/>
<dbReference type="SUPFAM" id="SSF111283">
    <property type="entry name" value="Putative modulator of DNA gyrase, PmbA/TldD"/>
    <property type="match status" value="1"/>
</dbReference>
<dbReference type="PANTHER" id="PTHR43421">
    <property type="entry name" value="METALLOPROTEASE PMBA"/>
    <property type="match status" value="1"/>
</dbReference>
<dbReference type="InterPro" id="IPR036059">
    <property type="entry name" value="TldD/PmbA_sf"/>
</dbReference>
<protein>
    <submittedName>
        <fullName evidence="2">Peptidase PmbA</fullName>
    </submittedName>
</protein>
<evidence type="ECO:0000313" key="2">
    <source>
        <dbReference type="EMBL" id="STS79707.1"/>
    </source>
</evidence>
<evidence type="ECO:0000313" key="3">
    <source>
        <dbReference type="Proteomes" id="UP000254938"/>
    </source>
</evidence>
<name>A0A377TP90_KLEPN</name>
<dbReference type="Pfam" id="PF19289">
    <property type="entry name" value="PmbA_TldD_3rd"/>
    <property type="match status" value="1"/>
</dbReference>
<dbReference type="InterPro" id="IPR045569">
    <property type="entry name" value="Metalloprtase-TldD/E_C"/>
</dbReference>
<dbReference type="GO" id="GO:0008237">
    <property type="term" value="F:metallopeptidase activity"/>
    <property type="evidence" value="ECO:0007669"/>
    <property type="project" value="InterPro"/>
</dbReference>
<evidence type="ECO:0000259" key="1">
    <source>
        <dbReference type="Pfam" id="PF19289"/>
    </source>
</evidence>
<dbReference type="EMBL" id="UGKQ01000007">
    <property type="protein sequence ID" value="STS79707.1"/>
    <property type="molecule type" value="Genomic_DNA"/>
</dbReference>
<dbReference type="PANTHER" id="PTHR43421:SF1">
    <property type="entry name" value="METALLOPROTEASE PMBA"/>
    <property type="match status" value="1"/>
</dbReference>
<organism evidence="2 3">
    <name type="scientific">Klebsiella pneumoniae</name>
    <dbReference type="NCBI Taxonomy" id="573"/>
    <lineage>
        <taxon>Bacteria</taxon>
        <taxon>Pseudomonadati</taxon>
        <taxon>Pseudomonadota</taxon>
        <taxon>Gammaproteobacteria</taxon>
        <taxon>Enterobacterales</taxon>
        <taxon>Enterobacteriaceae</taxon>
        <taxon>Klebsiella/Raoultella group</taxon>
        <taxon>Klebsiella</taxon>
        <taxon>Klebsiella pneumoniae complex</taxon>
    </lineage>
</organism>
<gene>
    <name evidence="2" type="primary">pmbA_2</name>
    <name evidence="2" type="ORF">NCTC9140_01392</name>
</gene>